<dbReference type="PATRIC" id="fig|389348.3.peg.2511"/>
<evidence type="ECO:0000313" key="2">
    <source>
        <dbReference type="EMBL" id="CUI17834.1"/>
    </source>
</evidence>
<gene>
    <name evidence="2" type="ORF">PNK_2233</name>
</gene>
<dbReference type="STRING" id="389348.PNK_2233"/>
<dbReference type="RefSeq" id="WP_059062057.1">
    <property type="nucleotide sequence ID" value="NZ_LN879502.1"/>
</dbReference>
<dbReference type="AlphaFoldDB" id="A0A0U5JG49"/>
<name>A0A0U5JG49_9BACT</name>
<organism evidence="2 3">
    <name type="scientific">Candidatus Protochlamydia naegleriophila</name>
    <dbReference type="NCBI Taxonomy" id="389348"/>
    <lineage>
        <taxon>Bacteria</taxon>
        <taxon>Pseudomonadati</taxon>
        <taxon>Chlamydiota</taxon>
        <taxon>Chlamydiia</taxon>
        <taxon>Parachlamydiales</taxon>
        <taxon>Parachlamydiaceae</taxon>
        <taxon>Candidatus Protochlamydia</taxon>
    </lineage>
</organism>
<reference evidence="3" key="1">
    <citation type="submission" date="2015-09" db="EMBL/GenBank/DDBJ databases">
        <authorList>
            <person name="Bertelli C."/>
        </authorList>
    </citation>
    <scope>NUCLEOTIDE SEQUENCE [LARGE SCALE GENOMIC DNA]</scope>
    <source>
        <strain evidence="3">KNic</strain>
    </source>
</reference>
<keyword evidence="1" id="KW-0732">Signal</keyword>
<dbReference type="Proteomes" id="UP000069902">
    <property type="component" value="Chromosome cPNK"/>
</dbReference>
<accession>A0A0U5JG49</accession>
<keyword evidence="3" id="KW-1185">Reference proteome</keyword>
<evidence type="ECO:0000256" key="1">
    <source>
        <dbReference type="SAM" id="SignalP"/>
    </source>
</evidence>
<proteinExistence type="predicted"/>
<protein>
    <submittedName>
        <fullName evidence="2">Uncharacterized protein</fullName>
    </submittedName>
</protein>
<evidence type="ECO:0000313" key="3">
    <source>
        <dbReference type="Proteomes" id="UP000069902"/>
    </source>
</evidence>
<feature type="chain" id="PRO_5006860464" evidence="1">
    <location>
        <begin position="25"/>
        <end position="167"/>
    </location>
</feature>
<dbReference type="KEGG" id="pnl:PNK_2233"/>
<sequence length="167" mass="18875">MESKCLAKAALAAFLLASILPVDGQADIEVMEAHQTYLASAACGHLSGYDSYQPQSYTSSYEVPGDYSYEYDNRHYLYEKRPYDTGTYYYDRSGSRYEGMNRYNGYYNTSYNAGNYTSGISSYPGTSTGPGISNGYHATPKGIYSTDSRYYDRNIRPNPDAYYQSRR</sequence>
<feature type="signal peptide" evidence="1">
    <location>
        <begin position="1"/>
        <end position="24"/>
    </location>
</feature>
<dbReference type="InParanoid" id="A0A0U5JG49"/>
<dbReference type="EMBL" id="LN879502">
    <property type="protein sequence ID" value="CUI17834.1"/>
    <property type="molecule type" value="Genomic_DNA"/>
</dbReference>